<dbReference type="Proteomes" id="UP000054821">
    <property type="component" value="Unassembled WGS sequence"/>
</dbReference>
<reference evidence="1 2" key="1">
    <citation type="journal article" date="2016" name="Genome Announc.">
        <title>Draft Whole-Genome Sequence of Trichoderma gamsii T6085, a Promising Biocontrol Agent of Fusarium Head Blight on Wheat.</title>
        <authorList>
            <person name="Baroncelli R."/>
            <person name="Zapparata A."/>
            <person name="Piaggeschi G."/>
            <person name="Sarrocco S."/>
            <person name="Vannacci G."/>
        </authorList>
    </citation>
    <scope>NUCLEOTIDE SEQUENCE [LARGE SCALE GENOMIC DNA]</scope>
    <source>
        <strain evidence="1 2">T6085</strain>
    </source>
</reference>
<dbReference type="GeneID" id="36347680"/>
<dbReference type="EMBL" id="JPDN02000025">
    <property type="protein sequence ID" value="PON24097.1"/>
    <property type="molecule type" value="Genomic_DNA"/>
</dbReference>
<dbReference type="RefSeq" id="XP_024405253.1">
    <property type="nucleotide sequence ID" value="XM_024550017.1"/>
</dbReference>
<evidence type="ECO:0000313" key="1">
    <source>
        <dbReference type="EMBL" id="PON24097.1"/>
    </source>
</evidence>
<gene>
    <name evidence="1" type="ORF">TGAM01_v207108</name>
</gene>
<protein>
    <submittedName>
        <fullName evidence="1">Uncharacterized protein</fullName>
    </submittedName>
</protein>
<keyword evidence="2" id="KW-1185">Reference proteome</keyword>
<proteinExistence type="predicted"/>
<name>A0A2P4ZIJ2_9HYPO</name>
<accession>A0A2P4ZIJ2</accession>
<sequence>MTCSFQSVASYSHHPGTGTLLCRGTLTSTIEGQPLAVARLGPCMKLCKVDMRMWDSQPQFPKAFGGWQQGQTLLLLLHVYRLHDLGTPHPTSSVRHVLRSCHWASH</sequence>
<dbReference type="AlphaFoldDB" id="A0A2P4ZIJ2"/>
<organism evidence="1 2">
    <name type="scientific">Trichoderma gamsii</name>
    <dbReference type="NCBI Taxonomy" id="398673"/>
    <lineage>
        <taxon>Eukaryota</taxon>
        <taxon>Fungi</taxon>
        <taxon>Dikarya</taxon>
        <taxon>Ascomycota</taxon>
        <taxon>Pezizomycotina</taxon>
        <taxon>Sordariomycetes</taxon>
        <taxon>Hypocreomycetidae</taxon>
        <taxon>Hypocreales</taxon>
        <taxon>Hypocreaceae</taxon>
        <taxon>Trichoderma</taxon>
    </lineage>
</organism>
<comment type="caution">
    <text evidence="1">The sequence shown here is derived from an EMBL/GenBank/DDBJ whole genome shotgun (WGS) entry which is preliminary data.</text>
</comment>
<evidence type="ECO:0000313" key="2">
    <source>
        <dbReference type="Proteomes" id="UP000054821"/>
    </source>
</evidence>